<dbReference type="Gene3D" id="1.10.287.2070">
    <property type="match status" value="1"/>
</dbReference>
<evidence type="ECO:0008006" key="8">
    <source>
        <dbReference type="Google" id="ProtNLM"/>
    </source>
</evidence>
<dbReference type="SUPFAM" id="SSF55961">
    <property type="entry name" value="Bet v1-like"/>
    <property type="match status" value="1"/>
</dbReference>
<proteinExistence type="predicted"/>
<evidence type="ECO:0000259" key="5">
    <source>
        <dbReference type="PROSITE" id="PS50848"/>
    </source>
</evidence>
<evidence type="ECO:0000313" key="7">
    <source>
        <dbReference type="Proteomes" id="UP000075880"/>
    </source>
</evidence>
<feature type="region of interest" description="Disordered" evidence="3">
    <location>
        <begin position="1110"/>
        <end position="1177"/>
    </location>
</feature>
<dbReference type="InterPro" id="IPR000198">
    <property type="entry name" value="RhoGAP_dom"/>
</dbReference>
<dbReference type="SUPFAM" id="SSF47769">
    <property type="entry name" value="SAM/Pointed domain"/>
    <property type="match status" value="1"/>
</dbReference>
<feature type="compositionally biased region" description="Low complexity" evidence="3">
    <location>
        <begin position="148"/>
        <end position="162"/>
    </location>
</feature>
<feature type="compositionally biased region" description="Basic and acidic residues" evidence="3">
    <location>
        <begin position="308"/>
        <end position="330"/>
    </location>
</feature>
<dbReference type="GO" id="GO:0005096">
    <property type="term" value="F:GTPase activator activity"/>
    <property type="evidence" value="ECO:0007669"/>
    <property type="project" value="UniProtKB-KW"/>
</dbReference>
<feature type="region of interest" description="Disordered" evidence="3">
    <location>
        <begin position="411"/>
        <end position="431"/>
    </location>
</feature>
<sequence length="1690" mass="185507">MTSMSSNGVRSIRNGGTNRSIINNNHNKHATHEAAAVDIVRCTTSLRDPPNRLPSLANGSVSGVQQLQGHLEQREHATNGPPTPHRRSTNTGRLPANESAMCCLETPGDDAKMPTPGTSASIMSNSDPLTSGQLAPPASSGDVPPRPASANSTASSSAASSTGNRKKANGPDRATVRNEAVDIVDEDPYAELERILEKAQAEISEMFAQTVREEKMNCGSVSSSAGGMEQPEGGSQLKRKNESKTAGGNSSRSSSGRQYQPQLHQQQNHRQQSSHHAKYATIAHPNFTQHHYGQAIGAATLGRNRQQAADHEPKRTRNTFDPRYRSHDPLEVVSSTTGGGGRSPQPVGEAPSSSQSTSDVGSYSGRNATEHSDSLSDDMSLLDVGAVSAHEDSLEGAGGDTSDERETIVRRRYQRQSPRSSSTAAVRGTGQKSAAAAGYYASQMEPLADRSIKSSTNSLPSVAGHRNLALHLKFKSHQSAIDAKRKQFFLALDQEPFQPLNRSNMADLPSPSSTSLHSGHSHLIAEELGTKSSSAPVLLKDEENVLTVARANLRYSRSQSDRHLAEIEAIEACRWLRAAGFPQYAQMYEDHQFPIVVEDVAKDHPFLENDPLQSLFRRLHTLNRCANMHLDSHQHTPKPSQRDDSDDDSCALSEAWTFQHNSRRWSRVDDAIGLVSVINNKQQHKKDGYTKGTGNDPSVDGSSGNPQHQQQHQQRKHNTLLRAEDHEKLWLEGGGKITIGVPSDTDSQDDSIGGTVHLRRTGSERLRDGAKAILRRVESIKSRRRKKQNRDGLIILAPPSGGSHLSPHRTMDDGTPGGFDIMSYSNPTSPRPSAEMRHFDDAIDAAGNRKNLFASELASRNLLSPNVNAWDGKRYGDRSSSPVTSTIGAGPLQFRQQVQLQHEARSGDDSSSICSEDSVGGGGVGGGGGGDISNSSKSASWKYPRAKKALRSKVVTSTVADDPTGGALSDSEYHASQRRSRIKVELASDMQGGVKDGVSTTTGNSNKQSGKAGAASGNTLAAPDANTPSKLHRGGSLNLGKASKRYRDAFSNRSVRHSAKAGDDWEGRSTSKRSTVARWHSFQQPKVSPIGVQQQQQQSDQLNVIASNVGSKEDRKQHQQQQQQQQQRGDTTLVSSSNVSIKLHKPPVGAGLEGKPLQLLGDPARSGAQPAGGTSGAATVGLRMSEMSCGQLLVVRKLGLANLTGYMERYCPTHRSGWNWDLPKFIKRIKTPDYKDRKVFGIPLVLNLQKYGSTVPYTIRMAFAWLERNALDQSGLFRRSGMKSRILNLKSIIEASNDVGFRSEMFDEYHAYDVADLVKQYFRELPDPLLTAKLSETFLSIFQYLPDEVRAEAVQSAILLLPDEHREVLYLLLTFFDQVVQSSDLNQMTAYNLAVCFGPSLFYLQSGNRFTAASPRRKKTGALAGQPDEKDKAEAKALHDCLEYMIEHFQTLWTITNDQMRRCNFNYLDESKPVLLASLGAEMHVQNWRGYLTESINECLREGRERPRGWVSLSSTDPSVAVFFKKVGDGHPLRLWKCVTEVEAPPVEVMQHIVNERSLWDAYLLKWRTIEHLDPDTDVFQYACGQPITEYCVVRQWKNERGACVIVEVSISHESATSLLGGVNGVVLASRYLIEPCGSGKCKLMHLSRVDMKGRTPDWYNKNYGHICQQYLSKIKKFFEHYTEGPETKV</sequence>
<dbReference type="SUPFAM" id="SSF48350">
    <property type="entry name" value="GTPase activation domain, GAP"/>
    <property type="match status" value="1"/>
</dbReference>
<dbReference type="PANTHER" id="PTHR12659:SF7">
    <property type="entry name" value="CROSSVEINLESS C, ISOFORM C"/>
    <property type="match status" value="1"/>
</dbReference>
<evidence type="ECO:0000313" key="6">
    <source>
        <dbReference type="EnsemblMetazoa" id="ENSAATROPP004635"/>
    </source>
</evidence>
<evidence type="ECO:0000259" key="4">
    <source>
        <dbReference type="PROSITE" id="PS50238"/>
    </source>
</evidence>
<dbReference type="Pfam" id="PF00620">
    <property type="entry name" value="RhoGAP"/>
    <property type="match status" value="1"/>
</dbReference>
<dbReference type="GO" id="GO:0035023">
    <property type="term" value="P:regulation of Rho protein signal transduction"/>
    <property type="evidence" value="ECO:0007669"/>
    <property type="project" value="TreeGrafter"/>
</dbReference>
<dbReference type="InterPro" id="IPR023393">
    <property type="entry name" value="START-like_dom_sf"/>
</dbReference>
<feature type="compositionally biased region" description="Polar residues" evidence="3">
    <location>
        <begin position="351"/>
        <end position="367"/>
    </location>
</feature>
<reference evidence="6" key="1">
    <citation type="submission" date="2024-04" db="UniProtKB">
        <authorList>
            <consortium name="EnsemblMetazoa"/>
        </authorList>
    </citation>
    <scope>IDENTIFICATION</scope>
    <source>
        <strain evidence="6">EBRO</strain>
    </source>
</reference>
<accession>A0AAG5D124</accession>
<feature type="region of interest" description="Disordered" evidence="3">
    <location>
        <begin position="952"/>
        <end position="1074"/>
    </location>
</feature>
<keyword evidence="1" id="KW-0343">GTPase activation</keyword>
<dbReference type="Gene3D" id="3.30.530.20">
    <property type="match status" value="1"/>
</dbReference>
<feature type="compositionally biased region" description="Polar residues" evidence="3">
    <location>
        <begin position="116"/>
        <end position="133"/>
    </location>
</feature>
<dbReference type="InterPro" id="IPR002913">
    <property type="entry name" value="START_lipid-bd_dom"/>
</dbReference>
<feature type="compositionally biased region" description="Polar residues" evidence="3">
    <location>
        <begin position="998"/>
        <end position="1009"/>
    </location>
</feature>
<dbReference type="InterPro" id="IPR008936">
    <property type="entry name" value="Rho_GTPase_activation_prot"/>
</dbReference>
<evidence type="ECO:0000256" key="1">
    <source>
        <dbReference type="ARBA" id="ARBA00022468"/>
    </source>
</evidence>
<dbReference type="GO" id="GO:0007165">
    <property type="term" value="P:signal transduction"/>
    <property type="evidence" value="ECO:0007669"/>
    <property type="project" value="InterPro"/>
</dbReference>
<dbReference type="SMART" id="SM00324">
    <property type="entry name" value="RhoGAP"/>
    <property type="match status" value="1"/>
</dbReference>
<dbReference type="Pfam" id="PF01852">
    <property type="entry name" value="START"/>
    <property type="match status" value="1"/>
</dbReference>
<feature type="region of interest" description="Disordered" evidence="3">
    <location>
        <begin position="46"/>
        <end position="181"/>
    </location>
</feature>
<dbReference type="GO" id="GO:0008289">
    <property type="term" value="F:lipid binding"/>
    <property type="evidence" value="ECO:0007669"/>
    <property type="project" value="InterPro"/>
</dbReference>
<feature type="domain" description="START" evidence="5">
    <location>
        <begin position="1481"/>
        <end position="1660"/>
    </location>
</feature>
<feature type="region of interest" description="Disordered" evidence="3">
    <location>
        <begin position="1"/>
        <end position="29"/>
    </location>
</feature>
<dbReference type="CDD" id="cd09538">
    <property type="entry name" value="SAM_DLC1_2-like"/>
    <property type="match status" value="1"/>
</dbReference>
<dbReference type="SMART" id="SM00234">
    <property type="entry name" value="START"/>
    <property type="match status" value="1"/>
</dbReference>
<feature type="region of interest" description="Disordered" evidence="3">
    <location>
        <begin position="868"/>
        <end position="889"/>
    </location>
</feature>
<feature type="domain" description="Rho-GAP" evidence="4">
    <location>
        <begin position="1242"/>
        <end position="1453"/>
    </location>
</feature>
<feature type="region of interest" description="Disordered" evidence="3">
    <location>
        <begin position="902"/>
        <end position="939"/>
    </location>
</feature>
<protein>
    <recommendedName>
        <fullName evidence="8">Rho-GAP domain-containing protein</fullName>
    </recommendedName>
</protein>
<feature type="compositionally biased region" description="Gly residues" evidence="3">
    <location>
        <begin position="919"/>
        <end position="931"/>
    </location>
</feature>
<dbReference type="Proteomes" id="UP000075880">
    <property type="component" value="Unassembled WGS sequence"/>
</dbReference>
<feature type="compositionally biased region" description="Low complexity" evidence="3">
    <location>
        <begin position="247"/>
        <end position="271"/>
    </location>
</feature>
<name>A0AAG5D124_ANOAO</name>
<feature type="compositionally biased region" description="Polar residues" evidence="3">
    <location>
        <begin position="692"/>
        <end position="706"/>
    </location>
</feature>
<feature type="compositionally biased region" description="Polar residues" evidence="3">
    <location>
        <begin position="1128"/>
        <end position="1140"/>
    </location>
</feature>
<evidence type="ECO:0000256" key="3">
    <source>
        <dbReference type="SAM" id="MobiDB-lite"/>
    </source>
</evidence>
<dbReference type="PANTHER" id="PTHR12659">
    <property type="entry name" value="RHO-TYPE GTPASE ACTIVATING PROTEIN"/>
    <property type="match status" value="1"/>
</dbReference>
<keyword evidence="7" id="KW-1185">Reference proteome</keyword>
<feature type="region of interest" description="Disordered" evidence="3">
    <location>
        <begin position="217"/>
        <end position="277"/>
    </location>
</feature>
<dbReference type="EnsemblMetazoa" id="ENSAATROPT004899">
    <property type="protein sequence ID" value="ENSAATROPP004635"/>
    <property type="gene ID" value="ENSAATROPG003903"/>
</dbReference>
<dbReference type="GO" id="GO:0030036">
    <property type="term" value="P:actin cytoskeleton organization"/>
    <property type="evidence" value="ECO:0007669"/>
    <property type="project" value="TreeGrafter"/>
</dbReference>
<feature type="region of interest" description="Disordered" evidence="3">
    <location>
        <begin position="302"/>
        <end position="375"/>
    </location>
</feature>
<feature type="region of interest" description="Disordered" evidence="3">
    <location>
        <begin position="781"/>
        <end position="835"/>
    </location>
</feature>
<dbReference type="PROSITE" id="PS50238">
    <property type="entry name" value="RHOGAP"/>
    <property type="match status" value="1"/>
</dbReference>
<evidence type="ECO:0000256" key="2">
    <source>
        <dbReference type="ARBA" id="ARBA00022553"/>
    </source>
</evidence>
<feature type="compositionally biased region" description="Polar residues" evidence="3">
    <location>
        <begin position="57"/>
        <end position="68"/>
    </location>
</feature>
<feature type="region of interest" description="Disordered" evidence="3">
    <location>
        <begin position="630"/>
        <end position="649"/>
    </location>
</feature>
<dbReference type="InterPro" id="IPR013761">
    <property type="entry name" value="SAM/pointed_sf"/>
</dbReference>
<keyword evidence="2" id="KW-0597">Phosphoprotein</keyword>
<feature type="compositionally biased region" description="Polar residues" evidence="3">
    <location>
        <begin position="1"/>
        <end position="25"/>
    </location>
</feature>
<organism evidence="6 7">
    <name type="scientific">Anopheles atroparvus</name>
    <name type="common">European mosquito</name>
    <dbReference type="NCBI Taxonomy" id="41427"/>
    <lineage>
        <taxon>Eukaryota</taxon>
        <taxon>Metazoa</taxon>
        <taxon>Ecdysozoa</taxon>
        <taxon>Arthropoda</taxon>
        <taxon>Hexapoda</taxon>
        <taxon>Insecta</taxon>
        <taxon>Pterygota</taxon>
        <taxon>Neoptera</taxon>
        <taxon>Endopterygota</taxon>
        <taxon>Diptera</taxon>
        <taxon>Nematocera</taxon>
        <taxon>Culicoidea</taxon>
        <taxon>Culicidae</taxon>
        <taxon>Anophelinae</taxon>
        <taxon>Anopheles</taxon>
    </lineage>
</organism>
<feature type="compositionally biased region" description="Polar residues" evidence="3">
    <location>
        <begin position="878"/>
        <end position="887"/>
    </location>
</feature>
<dbReference type="PROSITE" id="PS50848">
    <property type="entry name" value="START"/>
    <property type="match status" value="1"/>
</dbReference>
<feature type="region of interest" description="Disordered" evidence="3">
    <location>
        <begin position="683"/>
        <end position="717"/>
    </location>
</feature>
<feature type="compositionally biased region" description="Basic and acidic residues" evidence="3">
    <location>
        <begin position="1060"/>
        <end position="1069"/>
    </location>
</feature>
<dbReference type="Gene3D" id="1.10.555.10">
    <property type="entry name" value="Rho GTPase activation protein"/>
    <property type="match status" value="1"/>
</dbReference>